<feature type="transmembrane region" description="Helical" evidence="9">
    <location>
        <begin position="49"/>
        <end position="67"/>
    </location>
</feature>
<dbReference type="AlphaFoldDB" id="A0A4R1KYJ8"/>
<evidence type="ECO:0000256" key="2">
    <source>
        <dbReference type="ARBA" id="ARBA00022448"/>
    </source>
</evidence>
<keyword evidence="2" id="KW-0813">Transport</keyword>
<dbReference type="GO" id="GO:0034040">
    <property type="term" value="F:ATPase-coupled lipid transmembrane transporter activity"/>
    <property type="evidence" value="ECO:0007669"/>
    <property type="project" value="TreeGrafter"/>
</dbReference>
<protein>
    <submittedName>
        <fullName evidence="12">ATP-binding cassette subfamily B protein</fullName>
    </submittedName>
</protein>
<sequence length="584" mass="65131">MSIKHQEICQPVAKQLRLSMILAVIAQGMKVAIWLLMIGIIHQVSTGQFPYVYLVALLIFTVVYYSLKIKSHDQSHYAAFRLEQILRQRLSQKIGKLPLGDVQTIGSGALSKVLIDDVHALHTFVADAPPLKAEAYSTPIFVLLALAWLNLPFAAAVLAFSLLILWVLKRMVARGQLFRREYGLALGKINSAIIEYVQGMATVRTFDAGESSYGRFQQALSHFSQIMRDWLVKVDLSTRLARTLFTPMPMMIFLLGLGAILSAYELISPFTLFAFLVLAMGLIETMHPYMGLFNLMEKARASIERINEIEAMPELTVSQQPQLPEKFDICFKQVSFAYEKASEKTVEKKTAVLNGVDFSVPQNSFTAIIGQSGSGKSTLLSLLLRFWDITQGEICIGGVNIKDIAPDKLMSLCSVVFQDNFLFSGTIAENICYGVENVSEQDMIAAAKQAYLHDFIITLPQGYQTPVGERGQLLSGGQKQRLTIARAFLQNRPILLLDEPTAYSDIENEAKLMAAFSQLMANKTVIMVAHRLANIVQADQIIYLQQGKMVAQGSHADLLAHSTPYQQLWQAYQQANHWVLENAK</sequence>
<feature type="domain" description="ABC transmembrane type-1" evidence="11">
    <location>
        <begin position="18"/>
        <end position="298"/>
    </location>
</feature>
<evidence type="ECO:0000256" key="3">
    <source>
        <dbReference type="ARBA" id="ARBA00022475"/>
    </source>
</evidence>
<dbReference type="SMART" id="SM00382">
    <property type="entry name" value="AAA"/>
    <property type="match status" value="1"/>
</dbReference>
<dbReference type="InterPro" id="IPR017871">
    <property type="entry name" value="ABC_transporter-like_CS"/>
</dbReference>
<dbReference type="GO" id="GO:0005886">
    <property type="term" value="C:plasma membrane"/>
    <property type="evidence" value="ECO:0007669"/>
    <property type="project" value="UniProtKB-SubCell"/>
</dbReference>
<reference evidence="12 13" key="1">
    <citation type="submission" date="2019-03" db="EMBL/GenBank/DDBJ databases">
        <title>Genomic Encyclopedia of Type Strains, Phase IV (KMG-IV): sequencing the most valuable type-strain genomes for metagenomic binning, comparative biology and taxonomic classification.</title>
        <authorList>
            <person name="Goeker M."/>
        </authorList>
    </citation>
    <scope>NUCLEOTIDE SEQUENCE [LARGE SCALE GENOMIC DNA]</scope>
    <source>
        <strain evidence="12 13">DSM 10053</strain>
    </source>
</reference>
<feature type="transmembrane region" description="Helical" evidence="9">
    <location>
        <begin position="243"/>
        <end position="264"/>
    </location>
</feature>
<keyword evidence="8 9" id="KW-0472">Membrane</keyword>
<dbReference type="GO" id="GO:0005524">
    <property type="term" value="F:ATP binding"/>
    <property type="evidence" value="ECO:0007669"/>
    <property type="project" value="UniProtKB-KW"/>
</dbReference>
<dbReference type="Gene3D" id="3.40.50.300">
    <property type="entry name" value="P-loop containing nucleotide triphosphate hydrolases"/>
    <property type="match status" value="1"/>
</dbReference>
<dbReference type="Proteomes" id="UP000295496">
    <property type="component" value="Unassembled WGS sequence"/>
</dbReference>
<dbReference type="GO" id="GO:0140359">
    <property type="term" value="F:ABC-type transporter activity"/>
    <property type="evidence" value="ECO:0007669"/>
    <property type="project" value="InterPro"/>
</dbReference>
<accession>A0A4R1KYJ8</accession>
<evidence type="ECO:0000259" key="10">
    <source>
        <dbReference type="PROSITE" id="PS50893"/>
    </source>
</evidence>
<dbReference type="Pfam" id="PF00664">
    <property type="entry name" value="ABC_membrane"/>
    <property type="match status" value="1"/>
</dbReference>
<comment type="subcellular location">
    <subcellularLocation>
        <location evidence="1">Cell membrane</location>
        <topology evidence="1">Multi-pass membrane protein</topology>
    </subcellularLocation>
</comment>
<dbReference type="InterPro" id="IPR011527">
    <property type="entry name" value="ABC1_TM_dom"/>
</dbReference>
<organism evidence="12 13">
    <name type="scientific">Lonepinella koalarum</name>
    <dbReference type="NCBI Taxonomy" id="53417"/>
    <lineage>
        <taxon>Bacteria</taxon>
        <taxon>Pseudomonadati</taxon>
        <taxon>Pseudomonadota</taxon>
        <taxon>Gammaproteobacteria</taxon>
        <taxon>Pasteurellales</taxon>
        <taxon>Pasteurellaceae</taxon>
        <taxon>Lonepinella</taxon>
    </lineage>
</organism>
<feature type="transmembrane region" description="Helical" evidence="9">
    <location>
        <begin position="140"/>
        <end position="168"/>
    </location>
</feature>
<gene>
    <name evidence="12" type="ORF">EV692_0875</name>
</gene>
<evidence type="ECO:0000256" key="6">
    <source>
        <dbReference type="ARBA" id="ARBA00022840"/>
    </source>
</evidence>
<evidence type="ECO:0000256" key="8">
    <source>
        <dbReference type="ARBA" id="ARBA00023136"/>
    </source>
</evidence>
<dbReference type="PROSITE" id="PS50893">
    <property type="entry name" value="ABC_TRANSPORTER_2"/>
    <property type="match status" value="1"/>
</dbReference>
<keyword evidence="6 12" id="KW-0067">ATP-binding</keyword>
<dbReference type="SUPFAM" id="SSF90123">
    <property type="entry name" value="ABC transporter transmembrane region"/>
    <property type="match status" value="1"/>
</dbReference>
<feature type="transmembrane region" description="Helical" evidence="9">
    <location>
        <begin position="20"/>
        <end position="42"/>
    </location>
</feature>
<dbReference type="GO" id="GO:0016887">
    <property type="term" value="F:ATP hydrolysis activity"/>
    <property type="evidence" value="ECO:0007669"/>
    <property type="project" value="InterPro"/>
</dbReference>
<evidence type="ECO:0000259" key="11">
    <source>
        <dbReference type="PROSITE" id="PS50929"/>
    </source>
</evidence>
<keyword evidence="13" id="KW-1185">Reference proteome</keyword>
<comment type="caution">
    <text evidence="12">The sequence shown here is derived from an EMBL/GenBank/DDBJ whole genome shotgun (WGS) entry which is preliminary data.</text>
</comment>
<dbReference type="InterPro" id="IPR003593">
    <property type="entry name" value="AAA+_ATPase"/>
</dbReference>
<evidence type="ECO:0000256" key="7">
    <source>
        <dbReference type="ARBA" id="ARBA00022989"/>
    </source>
</evidence>
<evidence type="ECO:0000256" key="4">
    <source>
        <dbReference type="ARBA" id="ARBA00022692"/>
    </source>
</evidence>
<dbReference type="InterPro" id="IPR027417">
    <property type="entry name" value="P-loop_NTPase"/>
</dbReference>
<dbReference type="PANTHER" id="PTHR24221:SF397">
    <property type="entry name" value="ABC TRANSPORTER, ATP-BINDING TRANSMEMBRANE PROTEIN"/>
    <property type="match status" value="1"/>
</dbReference>
<dbReference type="SUPFAM" id="SSF52540">
    <property type="entry name" value="P-loop containing nucleoside triphosphate hydrolases"/>
    <property type="match status" value="1"/>
</dbReference>
<keyword evidence="7 9" id="KW-1133">Transmembrane helix</keyword>
<dbReference type="PANTHER" id="PTHR24221">
    <property type="entry name" value="ATP-BINDING CASSETTE SUB-FAMILY B"/>
    <property type="match status" value="1"/>
</dbReference>
<evidence type="ECO:0000313" key="13">
    <source>
        <dbReference type="Proteomes" id="UP000295496"/>
    </source>
</evidence>
<evidence type="ECO:0000256" key="9">
    <source>
        <dbReference type="SAM" id="Phobius"/>
    </source>
</evidence>
<dbReference type="Gene3D" id="1.20.1560.10">
    <property type="entry name" value="ABC transporter type 1, transmembrane domain"/>
    <property type="match status" value="1"/>
</dbReference>
<keyword evidence="4 9" id="KW-0812">Transmembrane</keyword>
<dbReference type="PROSITE" id="PS50929">
    <property type="entry name" value="ABC_TM1F"/>
    <property type="match status" value="1"/>
</dbReference>
<proteinExistence type="predicted"/>
<dbReference type="PROSITE" id="PS00211">
    <property type="entry name" value="ABC_TRANSPORTER_1"/>
    <property type="match status" value="1"/>
</dbReference>
<dbReference type="InterPro" id="IPR036640">
    <property type="entry name" value="ABC1_TM_sf"/>
</dbReference>
<evidence type="ECO:0000256" key="5">
    <source>
        <dbReference type="ARBA" id="ARBA00022741"/>
    </source>
</evidence>
<dbReference type="RefSeq" id="WP_132300901.1">
    <property type="nucleotide sequence ID" value="NZ_CP170642.1"/>
</dbReference>
<dbReference type="Pfam" id="PF00005">
    <property type="entry name" value="ABC_tran"/>
    <property type="match status" value="1"/>
</dbReference>
<dbReference type="FunFam" id="3.40.50.300:FF:000221">
    <property type="entry name" value="Multidrug ABC transporter ATP-binding protein"/>
    <property type="match status" value="1"/>
</dbReference>
<feature type="domain" description="ABC transporter" evidence="10">
    <location>
        <begin position="329"/>
        <end position="571"/>
    </location>
</feature>
<keyword evidence="3" id="KW-1003">Cell membrane</keyword>
<name>A0A4R1KYJ8_9PAST</name>
<dbReference type="EMBL" id="SMGJ01000002">
    <property type="protein sequence ID" value="TCK70592.1"/>
    <property type="molecule type" value="Genomic_DNA"/>
</dbReference>
<keyword evidence="5" id="KW-0547">Nucleotide-binding</keyword>
<evidence type="ECO:0000256" key="1">
    <source>
        <dbReference type="ARBA" id="ARBA00004651"/>
    </source>
</evidence>
<dbReference type="InterPro" id="IPR003439">
    <property type="entry name" value="ABC_transporter-like_ATP-bd"/>
</dbReference>
<evidence type="ECO:0000313" key="12">
    <source>
        <dbReference type="EMBL" id="TCK70592.1"/>
    </source>
</evidence>
<dbReference type="InterPro" id="IPR039421">
    <property type="entry name" value="Type_1_exporter"/>
</dbReference>